<accession>A0ABQ2VEE6</accession>
<feature type="region of interest" description="Disordered" evidence="7">
    <location>
        <begin position="19"/>
        <end position="71"/>
    </location>
</feature>
<evidence type="ECO:0000256" key="8">
    <source>
        <dbReference type="SAM" id="Phobius"/>
    </source>
</evidence>
<name>A0ABQ2VEE6_9ACTN</name>
<evidence type="ECO:0000256" key="7">
    <source>
        <dbReference type="SAM" id="MobiDB-lite"/>
    </source>
</evidence>
<evidence type="ECO:0000259" key="9">
    <source>
        <dbReference type="Pfam" id="PF02397"/>
    </source>
</evidence>
<dbReference type="PANTHER" id="PTHR30576:SF10">
    <property type="entry name" value="SLL5057 PROTEIN"/>
    <property type="match status" value="1"/>
</dbReference>
<feature type="transmembrane region" description="Helical" evidence="8">
    <location>
        <begin position="140"/>
        <end position="158"/>
    </location>
</feature>
<reference evidence="11" key="1">
    <citation type="journal article" date="2019" name="Int. J. Syst. Evol. Microbiol.">
        <title>The Global Catalogue of Microorganisms (GCM) 10K type strain sequencing project: providing services to taxonomists for standard genome sequencing and annotation.</title>
        <authorList>
            <consortium name="The Broad Institute Genomics Platform"/>
            <consortium name="The Broad Institute Genome Sequencing Center for Infectious Disease"/>
            <person name="Wu L."/>
            <person name="Ma J."/>
        </authorList>
    </citation>
    <scope>NUCLEOTIDE SEQUENCE [LARGE SCALE GENOMIC DNA]</scope>
    <source>
        <strain evidence="11">JCM 3399</strain>
    </source>
</reference>
<dbReference type="Proteomes" id="UP000654471">
    <property type="component" value="Unassembled WGS sequence"/>
</dbReference>
<proteinExistence type="inferred from homology"/>
<protein>
    <submittedName>
        <fullName evidence="10">Exopolysaccharide biosynthesis polyprenyl glycosylphosphotransferase</fullName>
    </submittedName>
</protein>
<dbReference type="NCBIfam" id="TIGR03025">
    <property type="entry name" value="EPS_sugtrans"/>
    <property type="match status" value="1"/>
</dbReference>
<organism evidence="10 11">
    <name type="scientific">Streptomyces albospinus</name>
    <dbReference type="NCBI Taxonomy" id="285515"/>
    <lineage>
        <taxon>Bacteria</taxon>
        <taxon>Bacillati</taxon>
        <taxon>Actinomycetota</taxon>
        <taxon>Actinomycetes</taxon>
        <taxon>Kitasatosporales</taxon>
        <taxon>Streptomycetaceae</taxon>
        <taxon>Streptomyces</taxon>
    </lineage>
</organism>
<evidence type="ECO:0000256" key="1">
    <source>
        <dbReference type="ARBA" id="ARBA00004141"/>
    </source>
</evidence>
<evidence type="ECO:0000256" key="3">
    <source>
        <dbReference type="ARBA" id="ARBA00022679"/>
    </source>
</evidence>
<dbReference type="Pfam" id="PF02397">
    <property type="entry name" value="Bac_transf"/>
    <property type="match status" value="1"/>
</dbReference>
<dbReference type="InterPro" id="IPR003362">
    <property type="entry name" value="Bact_transf"/>
</dbReference>
<comment type="caution">
    <text evidence="10">The sequence shown here is derived from an EMBL/GenBank/DDBJ whole genome shotgun (WGS) entry which is preliminary data.</text>
</comment>
<feature type="domain" description="Bacterial sugar transferase" evidence="9">
    <location>
        <begin position="371"/>
        <end position="559"/>
    </location>
</feature>
<keyword evidence="4 8" id="KW-0812">Transmembrane</keyword>
<keyword evidence="5 8" id="KW-1133">Transmembrane helix</keyword>
<keyword evidence="3" id="KW-0808">Transferase</keyword>
<dbReference type="PANTHER" id="PTHR30576">
    <property type="entry name" value="COLANIC BIOSYNTHESIS UDP-GLUCOSE LIPID CARRIER TRANSFERASE"/>
    <property type="match status" value="1"/>
</dbReference>
<comment type="similarity">
    <text evidence="2">Belongs to the bacterial sugar transferase family.</text>
</comment>
<evidence type="ECO:0000256" key="2">
    <source>
        <dbReference type="ARBA" id="ARBA00006464"/>
    </source>
</evidence>
<feature type="transmembrane region" description="Helical" evidence="8">
    <location>
        <begin position="179"/>
        <end position="195"/>
    </location>
</feature>
<feature type="transmembrane region" description="Helical" evidence="8">
    <location>
        <begin position="377"/>
        <end position="399"/>
    </location>
</feature>
<sequence>MRVRCRLGGVFKQRCNGRDVIRGGRGLPGGGTARRGGRGPPEGTNSAGGTGLPGGGTVWSEHVEPTDDLGGSVQQGEWVSPLLSARGRPVNGAISQPAIDWEQRYRRTVITSDTVATAFVVAAIGNFFGARDAANWHEKWGILAFCTELLVLGALAVSRSWAPAVLGQGAEEFRRLGRSLFTGTVVLALGGIALASHNIKLWIFVAIPAIALVTMTARYLLRLWLHKQRKEGRCLRPVLAAGSLATVHDLITRTRKFPHLGWRVDAVCTTDGLGLDGDQLDGVPVVGRLADVAGHVRRDGYRVVAVTPDPYWSPDRLQRLAWNLEGSDAEMVVAPVLMEVAGPRLHVDAVLGIPLLRVSMPTFTGGRRAVKEVVDRMGAAILLMLFAPLMVCVGLLVLMDSRGGAFYCQRRVGKDGREFTILKFRTMVAGADGARAELADRNEGAGLLFKVRRDPRVTRVGTVLRRYSIDELPQLFNVLTGSMSLVGPRPPLPEESAAYGPDIRRRLLVKPGLTGLWQISGRSDLPWEEAVRLDLRYVEDWSLALDTVILWKTLRAVLQGQGAY</sequence>
<comment type="subcellular location">
    <subcellularLocation>
        <location evidence="1">Membrane</location>
        <topology evidence="1">Multi-pass membrane protein</topology>
    </subcellularLocation>
</comment>
<keyword evidence="6 8" id="KW-0472">Membrane</keyword>
<evidence type="ECO:0000313" key="11">
    <source>
        <dbReference type="Proteomes" id="UP000654471"/>
    </source>
</evidence>
<feature type="compositionally biased region" description="Gly residues" evidence="7">
    <location>
        <begin position="23"/>
        <end position="57"/>
    </location>
</feature>
<feature type="transmembrane region" description="Helical" evidence="8">
    <location>
        <begin position="109"/>
        <end position="128"/>
    </location>
</feature>
<evidence type="ECO:0000256" key="4">
    <source>
        <dbReference type="ARBA" id="ARBA00022692"/>
    </source>
</evidence>
<evidence type="ECO:0000256" key="6">
    <source>
        <dbReference type="ARBA" id="ARBA00023136"/>
    </source>
</evidence>
<dbReference type="EMBL" id="BMRP01000022">
    <property type="protein sequence ID" value="GGU82686.1"/>
    <property type="molecule type" value="Genomic_DNA"/>
</dbReference>
<evidence type="ECO:0000313" key="10">
    <source>
        <dbReference type="EMBL" id="GGU82686.1"/>
    </source>
</evidence>
<dbReference type="InterPro" id="IPR017475">
    <property type="entry name" value="EPS_sugar_tfrase"/>
</dbReference>
<keyword evidence="11" id="KW-1185">Reference proteome</keyword>
<evidence type="ECO:0000256" key="5">
    <source>
        <dbReference type="ARBA" id="ARBA00022989"/>
    </source>
</evidence>
<gene>
    <name evidence="10" type="ORF">GCM10010211_55900</name>
</gene>
<feature type="transmembrane region" description="Helical" evidence="8">
    <location>
        <begin position="201"/>
        <end position="221"/>
    </location>
</feature>